<sequence>MPAEFVNMLAMVYSNNRHAIKLQSQFFDSITVRSGIRQGYPFSPLLFAICADAPLRELAQNSLGHEAATAFADDTAAAVRDYVTSLPVVAKLYAEFEAMSCLALNIKKTVFIPLQKFVSESSVRTLIREAVPAWRAIVASSAGNYLGFWIGPGGFLLPVDVLAGRVSRAFHVVHSWCPPRAASENSHAIYNGWATGRRMRHVATTSAGVVSTSHCLLDCQGGCDSVEHYSVCPVVWGLLKANKLAGLGVDRQPAILMFFLLDESCPDEGVARLAMAIYGMYRAMSHIRFQGALAASSTRKLSKRWIQRGAGNSK</sequence>
<evidence type="ECO:0000313" key="2">
    <source>
        <dbReference type="EMBL" id="CAK0898743.1"/>
    </source>
</evidence>
<reference evidence="2" key="1">
    <citation type="submission" date="2023-10" db="EMBL/GenBank/DDBJ databases">
        <authorList>
            <person name="Chen Y."/>
            <person name="Shah S."/>
            <person name="Dougan E. K."/>
            <person name="Thang M."/>
            <person name="Chan C."/>
        </authorList>
    </citation>
    <scope>NUCLEOTIDE SEQUENCE [LARGE SCALE GENOMIC DNA]</scope>
</reference>
<dbReference type="Proteomes" id="UP001189429">
    <property type="component" value="Unassembled WGS sequence"/>
</dbReference>
<evidence type="ECO:0000313" key="3">
    <source>
        <dbReference type="Proteomes" id="UP001189429"/>
    </source>
</evidence>
<feature type="domain" description="Reverse transcriptase" evidence="1">
    <location>
        <begin position="28"/>
        <end position="149"/>
    </location>
</feature>
<gene>
    <name evidence="2" type="ORF">PCOR1329_LOCUS76462</name>
</gene>
<organism evidence="2 3">
    <name type="scientific">Prorocentrum cordatum</name>
    <dbReference type="NCBI Taxonomy" id="2364126"/>
    <lineage>
        <taxon>Eukaryota</taxon>
        <taxon>Sar</taxon>
        <taxon>Alveolata</taxon>
        <taxon>Dinophyceae</taxon>
        <taxon>Prorocentrales</taxon>
        <taxon>Prorocentraceae</taxon>
        <taxon>Prorocentrum</taxon>
    </lineage>
</organism>
<dbReference type="InterPro" id="IPR000477">
    <property type="entry name" value="RT_dom"/>
</dbReference>
<comment type="caution">
    <text evidence="2">The sequence shown here is derived from an EMBL/GenBank/DDBJ whole genome shotgun (WGS) entry which is preliminary data.</text>
</comment>
<keyword evidence="3" id="KW-1185">Reference proteome</keyword>
<proteinExistence type="predicted"/>
<protein>
    <recommendedName>
        <fullName evidence="1">Reverse transcriptase domain-containing protein</fullName>
    </recommendedName>
</protein>
<dbReference type="EMBL" id="CAUYUJ010020503">
    <property type="protein sequence ID" value="CAK0898743.1"/>
    <property type="molecule type" value="Genomic_DNA"/>
</dbReference>
<feature type="non-terminal residue" evidence="2">
    <location>
        <position position="314"/>
    </location>
</feature>
<name>A0ABN9XGC5_9DINO</name>
<evidence type="ECO:0000259" key="1">
    <source>
        <dbReference type="Pfam" id="PF00078"/>
    </source>
</evidence>
<dbReference type="Pfam" id="PF00078">
    <property type="entry name" value="RVT_1"/>
    <property type="match status" value="1"/>
</dbReference>
<accession>A0ABN9XGC5</accession>